<proteinExistence type="predicted"/>
<comment type="caution">
    <text evidence="2">The sequence shown here is derived from an EMBL/GenBank/DDBJ whole genome shotgun (WGS) entry which is preliminary data.</text>
</comment>
<accession>A0A1V9YWF5</accession>
<protein>
    <recommendedName>
        <fullName evidence="4">DDE Tnp4 domain-containing protein</fullName>
    </recommendedName>
</protein>
<evidence type="ECO:0000313" key="2">
    <source>
        <dbReference type="EMBL" id="OQR90031.1"/>
    </source>
</evidence>
<evidence type="ECO:0000256" key="1">
    <source>
        <dbReference type="SAM" id="MobiDB-lite"/>
    </source>
</evidence>
<dbReference type="EMBL" id="JNBR01000685">
    <property type="protein sequence ID" value="OQR90031.1"/>
    <property type="molecule type" value="Genomic_DNA"/>
</dbReference>
<name>A0A1V9YWF5_ACHHY</name>
<dbReference type="OrthoDB" id="165537at2759"/>
<evidence type="ECO:0000313" key="3">
    <source>
        <dbReference type="Proteomes" id="UP000243579"/>
    </source>
</evidence>
<feature type="region of interest" description="Disordered" evidence="1">
    <location>
        <begin position="44"/>
        <end position="65"/>
    </location>
</feature>
<organism evidence="2 3">
    <name type="scientific">Achlya hypogyna</name>
    <name type="common">Oomycete</name>
    <name type="synonym">Protoachlya hypogyna</name>
    <dbReference type="NCBI Taxonomy" id="1202772"/>
    <lineage>
        <taxon>Eukaryota</taxon>
        <taxon>Sar</taxon>
        <taxon>Stramenopiles</taxon>
        <taxon>Oomycota</taxon>
        <taxon>Saprolegniomycetes</taxon>
        <taxon>Saprolegniales</taxon>
        <taxon>Achlyaceae</taxon>
        <taxon>Achlya</taxon>
    </lineage>
</organism>
<dbReference type="AlphaFoldDB" id="A0A1V9YWF5"/>
<keyword evidence="3" id="KW-1185">Reference proteome</keyword>
<sequence>MPTYPYARQVKIVPATCTLHNFIRTHQGYLDEYDEVLEEQTELANKGVDSSELDSPVPPSTTTATPSRFVCTSRARWTVLGYVLRSFPVIPAYRAVRLSFTESHADAWRGRPVTTLPPALNDDLQAVPNERYRLQCPEDPKHLRTLAQNRCVWKVLTDSVIAACLPIPDSI</sequence>
<gene>
    <name evidence="2" type="ORF">ACHHYP_05866</name>
</gene>
<evidence type="ECO:0008006" key="4">
    <source>
        <dbReference type="Google" id="ProtNLM"/>
    </source>
</evidence>
<dbReference type="Proteomes" id="UP000243579">
    <property type="component" value="Unassembled WGS sequence"/>
</dbReference>
<reference evidence="2 3" key="1">
    <citation type="journal article" date="2014" name="Genome Biol. Evol.">
        <title>The secreted proteins of Achlya hypogyna and Thraustotheca clavata identify the ancestral oomycete secretome and reveal gene acquisitions by horizontal gene transfer.</title>
        <authorList>
            <person name="Misner I."/>
            <person name="Blouin N."/>
            <person name="Leonard G."/>
            <person name="Richards T.A."/>
            <person name="Lane C.E."/>
        </authorList>
    </citation>
    <scope>NUCLEOTIDE SEQUENCE [LARGE SCALE GENOMIC DNA]</scope>
    <source>
        <strain evidence="2 3">ATCC 48635</strain>
    </source>
</reference>